<protein>
    <submittedName>
        <fullName evidence="1">Uncharacterized protein</fullName>
    </submittedName>
</protein>
<organism evidence="1 2">
    <name type="scientific">Cardiocondyla obscurior</name>
    <dbReference type="NCBI Taxonomy" id="286306"/>
    <lineage>
        <taxon>Eukaryota</taxon>
        <taxon>Metazoa</taxon>
        <taxon>Ecdysozoa</taxon>
        <taxon>Arthropoda</taxon>
        <taxon>Hexapoda</taxon>
        <taxon>Insecta</taxon>
        <taxon>Pterygota</taxon>
        <taxon>Neoptera</taxon>
        <taxon>Endopterygota</taxon>
        <taxon>Hymenoptera</taxon>
        <taxon>Apocrita</taxon>
        <taxon>Aculeata</taxon>
        <taxon>Formicoidea</taxon>
        <taxon>Formicidae</taxon>
        <taxon>Myrmicinae</taxon>
        <taxon>Cardiocondyla</taxon>
    </lineage>
</organism>
<sequence>MNFELLHDKQDWQELSISRVFGIANTYEGGMQKLVLAEDTSHVETEDISCSELKKREKKRRCIKARKVMISFSEEEDSYLHANKENNNVTQKKKLPIIPCRQSFISNV</sequence>
<gene>
    <name evidence="1" type="ORF">PUN28_014004</name>
</gene>
<proteinExistence type="predicted"/>
<evidence type="ECO:0000313" key="2">
    <source>
        <dbReference type="Proteomes" id="UP001430953"/>
    </source>
</evidence>
<dbReference type="AlphaFoldDB" id="A0AAW2F3Z4"/>
<name>A0AAW2F3Z4_9HYME</name>
<reference evidence="1 2" key="1">
    <citation type="submission" date="2023-03" db="EMBL/GenBank/DDBJ databases">
        <title>High recombination rates correlate with genetic variation in Cardiocondyla obscurior ants.</title>
        <authorList>
            <person name="Errbii M."/>
        </authorList>
    </citation>
    <scope>NUCLEOTIDE SEQUENCE [LARGE SCALE GENOMIC DNA]</scope>
    <source>
        <strain evidence="1">Alpha-2009</strain>
        <tissue evidence="1">Whole body</tissue>
    </source>
</reference>
<keyword evidence="2" id="KW-1185">Reference proteome</keyword>
<evidence type="ECO:0000313" key="1">
    <source>
        <dbReference type="EMBL" id="KAL0110751.1"/>
    </source>
</evidence>
<comment type="caution">
    <text evidence="1">The sequence shown here is derived from an EMBL/GenBank/DDBJ whole genome shotgun (WGS) entry which is preliminary data.</text>
</comment>
<accession>A0AAW2F3Z4</accession>
<dbReference type="Proteomes" id="UP001430953">
    <property type="component" value="Unassembled WGS sequence"/>
</dbReference>
<dbReference type="EMBL" id="JADYXP020000014">
    <property type="protein sequence ID" value="KAL0110751.1"/>
    <property type="molecule type" value="Genomic_DNA"/>
</dbReference>